<accession>A0A2I8EKW0</accession>
<dbReference type="EMBL" id="CP026111">
    <property type="protein sequence ID" value="AUT60048.1"/>
    <property type="molecule type" value="Genomic_DNA"/>
</dbReference>
<sequence length="138" mass="15144">MNAEVELAYVSFTISGDNVAPGFWTGYFGVQPDIAVTKGAPIRGAGGTGTAQRRTGVWGLESRLAVRSDQLGPHLQFLQKRLGLPRADLRALVEQAGARMRFFCYWVNESGNRVPVIPCDIQTMAEDQGIAIDIDEYR</sequence>
<evidence type="ECO:0000313" key="2">
    <source>
        <dbReference type="Proteomes" id="UP000243502"/>
    </source>
</evidence>
<dbReference type="RefSeq" id="WP_042310241.1">
    <property type="nucleotide sequence ID" value="NZ_AP025256.1"/>
</dbReference>
<organism evidence="1 2">
    <name type="scientific">Paraburkholderia terrae</name>
    <dbReference type="NCBI Taxonomy" id="311230"/>
    <lineage>
        <taxon>Bacteria</taxon>
        <taxon>Pseudomonadati</taxon>
        <taxon>Pseudomonadota</taxon>
        <taxon>Betaproteobacteria</taxon>
        <taxon>Burkholderiales</taxon>
        <taxon>Burkholderiaceae</taxon>
        <taxon>Paraburkholderia</taxon>
    </lineage>
</organism>
<protein>
    <submittedName>
        <fullName evidence="1">DUF4279 domain-containing protein</fullName>
    </submittedName>
</protein>
<dbReference type="KEGG" id="pter:C2L65_10865"/>
<evidence type="ECO:0000313" key="1">
    <source>
        <dbReference type="EMBL" id="AUT60048.1"/>
    </source>
</evidence>
<reference evidence="1 2" key="1">
    <citation type="submission" date="2018-01" db="EMBL/GenBank/DDBJ databases">
        <title>Species boundaries and ecological features among Paraburkholderia terrae DSMZ17804T, P. hospita DSMZ17164T and P. caribensis DSMZ13236T.</title>
        <authorList>
            <person name="Pratama A.A."/>
        </authorList>
    </citation>
    <scope>NUCLEOTIDE SEQUENCE [LARGE SCALE GENOMIC DNA]</scope>
    <source>
        <strain evidence="1 2">DSM 17804</strain>
    </source>
</reference>
<dbReference type="OrthoDB" id="9095800at2"/>
<gene>
    <name evidence="1" type="ORF">C2L65_10865</name>
</gene>
<dbReference type="Proteomes" id="UP000243502">
    <property type="component" value="Chromosome 1"/>
</dbReference>
<dbReference type="AlphaFoldDB" id="A0A2I8EKW0"/>
<proteinExistence type="predicted"/>
<name>A0A2I8EKW0_9BURK</name>